<comment type="caution">
    <text evidence="1">The sequence shown here is derived from an EMBL/GenBank/DDBJ whole genome shotgun (WGS) entry which is preliminary data.</text>
</comment>
<protein>
    <submittedName>
        <fullName evidence="1">Uncharacterized protein</fullName>
    </submittedName>
</protein>
<evidence type="ECO:0000313" key="1">
    <source>
        <dbReference type="EMBL" id="PKR56519.1"/>
    </source>
</evidence>
<name>A0A2N3L125_9PROT</name>
<dbReference type="EMBL" id="NXGX01000012">
    <property type="protein sequence ID" value="PKR56519.1"/>
    <property type="molecule type" value="Genomic_DNA"/>
</dbReference>
<dbReference type="AlphaFoldDB" id="A0A2N3L125"/>
<evidence type="ECO:0000313" key="2">
    <source>
        <dbReference type="Proteomes" id="UP000233332"/>
    </source>
</evidence>
<organism evidence="1 2">
    <name type="scientific">Thalassospira lohafexi</name>
    <dbReference type="NCBI Taxonomy" id="744227"/>
    <lineage>
        <taxon>Bacteria</taxon>
        <taxon>Pseudomonadati</taxon>
        <taxon>Pseudomonadota</taxon>
        <taxon>Alphaproteobacteria</taxon>
        <taxon>Rhodospirillales</taxon>
        <taxon>Thalassospiraceae</taxon>
        <taxon>Thalassospira</taxon>
    </lineage>
</organism>
<keyword evidence="2" id="KW-1185">Reference proteome</keyword>
<accession>A0A2N3L125</accession>
<reference evidence="1 2" key="1">
    <citation type="submission" date="2017-09" db="EMBL/GenBank/DDBJ databases">
        <title>Biodiversity and function of Thalassospira species in the particle-attached aromatic-hydrocarbon-degrading consortia from the surface seawater of the China South Sea.</title>
        <authorList>
            <person name="Dong C."/>
            <person name="Lai Q."/>
            <person name="Shao Z."/>
        </authorList>
    </citation>
    <scope>NUCLEOTIDE SEQUENCE [LARGE SCALE GENOMIC DNA]</scope>
    <source>
        <strain evidence="1 2">139Z-12</strain>
    </source>
</reference>
<gene>
    <name evidence="1" type="ORF">COO92_20785</name>
</gene>
<sequence>MAGFWSVVGLAIKSLFAGQDANGHTGDVVTSDSDVTTSEPEPSYRYAIARFSSANPANANLANASAAGGATPTSPEQPDAIANILSRSLASIPDSQVVLVNQFFAPNPDVADPFQAIRETKLGALNVAHQRDAQAMFWGRQNDATGQLEVHLISDELASSLYGLIMPLTHCFKLPEHHDTTEALRILLSAELVHQARGGEMRSQQMARLTSHLEDLLERIQKGDTFDAAGPGVATAYAFAAYVLAETGDRKYCATAMRVIEPQIRQILKAAGDQPVEKAVEKAAAPSGLLGEKLHHKEVVVKETSTEELIAGISDFDKVDCQKTAILALYGGLVNWSLVSNMQASTGTLAIALWKFLVRRFELTGGSAADCATAICRVGEALVAHAKETENAKLADSGVVQFRRAIGMISNRSHAALYAIAAYGLAESIVASALINDVHIPDEQVIPVYQASLKVCARRDQPYIWGRTMFALASVQLMNGSQGKDAKMTGLARVSFSQAYEAFTDAGAKGAARAASGGYTRAENMLSQLSHRKAVMDATGGENNQESSGS</sequence>
<dbReference type="RefSeq" id="WP_101304861.1">
    <property type="nucleotide sequence ID" value="NZ_NXGX01000012.1"/>
</dbReference>
<dbReference type="Proteomes" id="UP000233332">
    <property type="component" value="Unassembled WGS sequence"/>
</dbReference>
<proteinExistence type="predicted"/>